<dbReference type="Proteomes" id="UP000728032">
    <property type="component" value="Unassembled WGS sequence"/>
</dbReference>
<feature type="compositionally biased region" description="Polar residues" evidence="1">
    <location>
        <begin position="311"/>
        <end position="329"/>
    </location>
</feature>
<evidence type="ECO:0000256" key="1">
    <source>
        <dbReference type="SAM" id="MobiDB-lite"/>
    </source>
</evidence>
<dbReference type="OrthoDB" id="8249012at2759"/>
<feature type="region of interest" description="Disordered" evidence="1">
    <location>
        <begin position="278"/>
        <end position="388"/>
    </location>
</feature>
<sequence length="418" mass="46108">MAEPTDSSLAFFSKATPQQWSYCRTLYEEVIRLKAMERRSKKTGPEELIKLDNWTVVSAMMLFVGTVDSRHSAGALPVLYYLLVSSQTPLKGRTAVDRSIASMYQDQLPKLIHSRKDPHIIHEELVQITKWKLMRGKYRPRLLDLVRINTETAVLTTSKKAFRKLYHQKNLQQAINALVTLKGIGPATASAVLSAAYPEHAPFMAEECMLSTPGVEATDYTLAEYNTYSEQIKTICERLKQSDPEEKWTPNAVDKALWCHYLARELKPELIEAMPAADGSKRHVIKSTENNEDSVDTTDITPTIPTATLTVSNGNAANSLSDENSSGPSSEVEDKSNDSSFVANKNGNGNIGNLNGEDSKDFGSECVESEDSRLIASEENSIDNGLDSSVEPVFKKQRVDGSDQLSAVAVAVGEDAQL</sequence>
<feature type="compositionally biased region" description="Low complexity" evidence="1">
    <location>
        <begin position="344"/>
        <end position="356"/>
    </location>
</feature>
<dbReference type="AlphaFoldDB" id="A0A7R9QMV8"/>
<organism evidence="2">
    <name type="scientific">Oppiella nova</name>
    <dbReference type="NCBI Taxonomy" id="334625"/>
    <lineage>
        <taxon>Eukaryota</taxon>
        <taxon>Metazoa</taxon>
        <taxon>Ecdysozoa</taxon>
        <taxon>Arthropoda</taxon>
        <taxon>Chelicerata</taxon>
        <taxon>Arachnida</taxon>
        <taxon>Acari</taxon>
        <taxon>Acariformes</taxon>
        <taxon>Sarcoptiformes</taxon>
        <taxon>Oribatida</taxon>
        <taxon>Brachypylina</taxon>
        <taxon>Oppioidea</taxon>
        <taxon>Oppiidae</taxon>
        <taxon>Oppiella</taxon>
    </lineage>
</organism>
<name>A0A7R9QMV8_9ACAR</name>
<keyword evidence="3" id="KW-1185">Reference proteome</keyword>
<dbReference type="PANTHER" id="PTHR21521">
    <property type="entry name" value="AMUN, ISOFORM A"/>
    <property type="match status" value="1"/>
</dbReference>
<dbReference type="GO" id="GO:0003824">
    <property type="term" value="F:catalytic activity"/>
    <property type="evidence" value="ECO:0007669"/>
    <property type="project" value="InterPro"/>
</dbReference>
<dbReference type="EMBL" id="CAJPVJ010004288">
    <property type="protein sequence ID" value="CAG2168463.1"/>
    <property type="molecule type" value="Genomic_DNA"/>
</dbReference>
<dbReference type="GO" id="GO:0006281">
    <property type="term" value="P:DNA repair"/>
    <property type="evidence" value="ECO:0007669"/>
    <property type="project" value="InterPro"/>
</dbReference>
<dbReference type="SUPFAM" id="SSF48150">
    <property type="entry name" value="DNA-glycosylase"/>
    <property type="match status" value="1"/>
</dbReference>
<feature type="compositionally biased region" description="Polar residues" evidence="1">
    <location>
        <begin position="378"/>
        <end position="387"/>
    </location>
</feature>
<evidence type="ECO:0000313" key="3">
    <source>
        <dbReference type="Proteomes" id="UP000728032"/>
    </source>
</evidence>
<gene>
    <name evidence="2" type="ORF">ONB1V03_LOCUS7953</name>
</gene>
<dbReference type="InterPro" id="IPR011257">
    <property type="entry name" value="DNA_glycosylase"/>
</dbReference>
<reference evidence="2" key="1">
    <citation type="submission" date="2020-11" db="EMBL/GenBank/DDBJ databases">
        <authorList>
            <person name="Tran Van P."/>
        </authorList>
    </citation>
    <scope>NUCLEOTIDE SEQUENCE</scope>
</reference>
<dbReference type="EMBL" id="OC919113">
    <property type="protein sequence ID" value="CAD7650720.1"/>
    <property type="molecule type" value="Genomic_DNA"/>
</dbReference>
<feature type="compositionally biased region" description="Low complexity" evidence="1">
    <location>
        <begin position="297"/>
        <end position="310"/>
    </location>
</feature>
<evidence type="ECO:0000313" key="2">
    <source>
        <dbReference type="EMBL" id="CAD7650720.1"/>
    </source>
</evidence>
<protein>
    <submittedName>
        <fullName evidence="2">Uncharacterized protein</fullName>
    </submittedName>
</protein>
<proteinExistence type="predicted"/>
<accession>A0A7R9QMV8</accession>
<dbReference type="PANTHER" id="PTHR21521:SF0">
    <property type="entry name" value="AMUN, ISOFORM A"/>
    <property type="match status" value="1"/>
</dbReference>